<evidence type="ECO:0000256" key="2">
    <source>
        <dbReference type="SAM" id="Phobius"/>
    </source>
</evidence>
<evidence type="ECO:0000313" key="4">
    <source>
        <dbReference type="Proteomes" id="UP000807025"/>
    </source>
</evidence>
<keyword evidence="2" id="KW-1133">Transmembrane helix</keyword>
<feature type="region of interest" description="Disordered" evidence="1">
    <location>
        <begin position="82"/>
        <end position="176"/>
    </location>
</feature>
<reference evidence="3" key="1">
    <citation type="submission" date="2020-11" db="EMBL/GenBank/DDBJ databases">
        <authorList>
            <consortium name="DOE Joint Genome Institute"/>
            <person name="Ahrendt S."/>
            <person name="Riley R."/>
            <person name="Andreopoulos W."/>
            <person name="Labutti K."/>
            <person name="Pangilinan J."/>
            <person name="Ruiz-Duenas F.J."/>
            <person name="Barrasa J.M."/>
            <person name="Sanchez-Garcia M."/>
            <person name="Camarero S."/>
            <person name="Miyauchi S."/>
            <person name="Serrano A."/>
            <person name="Linde D."/>
            <person name="Babiker R."/>
            <person name="Drula E."/>
            <person name="Ayuso-Fernandez I."/>
            <person name="Pacheco R."/>
            <person name="Padilla G."/>
            <person name="Ferreira P."/>
            <person name="Barriuso J."/>
            <person name="Kellner H."/>
            <person name="Castanera R."/>
            <person name="Alfaro M."/>
            <person name="Ramirez L."/>
            <person name="Pisabarro A.G."/>
            <person name="Kuo A."/>
            <person name="Tritt A."/>
            <person name="Lipzen A."/>
            <person name="He G."/>
            <person name="Yan M."/>
            <person name="Ng V."/>
            <person name="Cullen D."/>
            <person name="Martin F."/>
            <person name="Rosso M.-N."/>
            <person name="Henrissat B."/>
            <person name="Hibbett D."/>
            <person name="Martinez A.T."/>
            <person name="Grigoriev I.V."/>
        </authorList>
    </citation>
    <scope>NUCLEOTIDE SEQUENCE</scope>
    <source>
        <strain evidence="3">ATCC 90797</strain>
    </source>
</reference>
<comment type="caution">
    <text evidence="3">The sequence shown here is derived from an EMBL/GenBank/DDBJ whole genome shotgun (WGS) entry which is preliminary data.</text>
</comment>
<feature type="transmembrane region" description="Helical" evidence="2">
    <location>
        <begin position="675"/>
        <end position="700"/>
    </location>
</feature>
<dbReference type="Proteomes" id="UP000807025">
    <property type="component" value="Unassembled WGS sequence"/>
</dbReference>
<feature type="compositionally biased region" description="Low complexity" evidence="1">
    <location>
        <begin position="94"/>
        <end position="108"/>
    </location>
</feature>
<keyword evidence="2" id="KW-0812">Transmembrane</keyword>
<feature type="compositionally biased region" description="Polar residues" evidence="1">
    <location>
        <begin position="147"/>
        <end position="168"/>
    </location>
</feature>
<keyword evidence="2" id="KW-0472">Membrane</keyword>
<organism evidence="3 4">
    <name type="scientific">Pleurotus eryngii</name>
    <name type="common">Boletus of the steppes</name>
    <dbReference type="NCBI Taxonomy" id="5323"/>
    <lineage>
        <taxon>Eukaryota</taxon>
        <taxon>Fungi</taxon>
        <taxon>Dikarya</taxon>
        <taxon>Basidiomycota</taxon>
        <taxon>Agaricomycotina</taxon>
        <taxon>Agaricomycetes</taxon>
        <taxon>Agaricomycetidae</taxon>
        <taxon>Agaricales</taxon>
        <taxon>Pleurotineae</taxon>
        <taxon>Pleurotaceae</taxon>
        <taxon>Pleurotus</taxon>
    </lineage>
</organism>
<feature type="transmembrane region" description="Helical" evidence="2">
    <location>
        <begin position="211"/>
        <end position="231"/>
    </location>
</feature>
<name>A0A9P6DAU6_PLEER</name>
<feature type="region of interest" description="Disordered" evidence="1">
    <location>
        <begin position="279"/>
        <end position="347"/>
    </location>
</feature>
<feature type="region of interest" description="Disordered" evidence="1">
    <location>
        <begin position="477"/>
        <end position="520"/>
    </location>
</feature>
<evidence type="ECO:0000313" key="3">
    <source>
        <dbReference type="EMBL" id="KAF9488965.1"/>
    </source>
</evidence>
<evidence type="ECO:0000256" key="1">
    <source>
        <dbReference type="SAM" id="MobiDB-lite"/>
    </source>
</evidence>
<feature type="compositionally biased region" description="Polar residues" evidence="1">
    <location>
        <begin position="119"/>
        <end position="139"/>
    </location>
</feature>
<feature type="compositionally biased region" description="Low complexity" evidence="1">
    <location>
        <begin position="331"/>
        <end position="340"/>
    </location>
</feature>
<proteinExistence type="predicted"/>
<accession>A0A9P6DAU6</accession>
<dbReference type="EMBL" id="MU154689">
    <property type="protein sequence ID" value="KAF9488965.1"/>
    <property type="molecule type" value="Genomic_DNA"/>
</dbReference>
<dbReference type="SUPFAM" id="SSF160696">
    <property type="entry name" value="BTG domain-like"/>
    <property type="match status" value="1"/>
</dbReference>
<feature type="compositionally biased region" description="Low complexity" evidence="1">
    <location>
        <begin position="498"/>
        <end position="520"/>
    </location>
</feature>
<feature type="compositionally biased region" description="Low complexity" evidence="1">
    <location>
        <begin position="283"/>
        <end position="301"/>
    </location>
</feature>
<gene>
    <name evidence="3" type="ORF">BDN71DRAFT_1593743</name>
</gene>
<sequence length="714" mass="78457">MLMCNEFRKYSSLGAFLQGRSVYVTLNGARALLAHSRFLPHLTLSHSSHRLHDPKQRFRLNSIFTKRLYQRIHTIDTTLTGARPRLISKPPQLPSQSSHQSLSQSHPVPSIPEHPRNFGSHSRNFGSHSRNFGSHSRNFGSHHRNFGSLNTPTLPQITPGTSVHSTSPHPFPNSHRSPDPTLRICLCLHFPPCSPLLRPRRKPTAPRAHRLATPFFVFAISFLTCPLILAYPATSIVRLQLVLEANLIAAFTPSWVPTQPFRGSDRRCLPPRPVYNACLPQPSSGSTGSPSSAPLSSTSALIPTASQSASAPRLHSLPSSPRQTPRPSPSTAPSSTRAAPRVPPTCRSTAATSVSVFSSKARPLSQLHLLHSPLPLISDAPHYPFCDGLSCDTANRIPTQPHQSQSQRQHQHQHQQHSHAPCPNHPALFISKSITPAFSHLDFEPHRSCFLTLAKRLPPERRLSLAPTCLPPEPCLNTPVSTSTSPQPSNASTGALYSTPPASRSASPASPRLSSSPPVLTSSPLPLLRVFETTWIPPFPTISPCPTFPLPHAHVTFPPQSHFPLSPFNRTHRLLPPHSMFARHVVCRTLPAVDPQLCAVTYFMPPSPATLSHRFCRTCPILWVLRPIPSPTPIASPPPSPPSGSWVFISLQPAFFVPLFLPITSHLLRFQISPALIFVSCTLLFVISISFSSTLPFPYFSIFLPRNSLFLPLS</sequence>
<dbReference type="InterPro" id="IPR036054">
    <property type="entry name" value="BTG-like_sf"/>
</dbReference>
<protein>
    <submittedName>
        <fullName evidence="3">Uncharacterized protein</fullName>
    </submittedName>
</protein>
<keyword evidence="4" id="KW-1185">Reference proteome</keyword>
<dbReference type="AlphaFoldDB" id="A0A9P6DAU6"/>
<feature type="region of interest" description="Disordered" evidence="1">
    <location>
        <begin position="396"/>
        <end position="425"/>
    </location>
</feature>
<feature type="compositionally biased region" description="Low complexity" evidence="1">
    <location>
        <begin position="478"/>
        <end position="489"/>
    </location>
</feature>
<feature type="transmembrane region" description="Helical" evidence="2">
    <location>
        <begin position="644"/>
        <end position="663"/>
    </location>
</feature>